<dbReference type="InterPro" id="IPR031780">
    <property type="entry name" value="FAM65_N"/>
</dbReference>
<organism evidence="4 5">
    <name type="scientific">Latimeria chalumnae</name>
    <name type="common">Coelacanth</name>
    <dbReference type="NCBI Taxonomy" id="7897"/>
    <lineage>
        <taxon>Eukaryota</taxon>
        <taxon>Metazoa</taxon>
        <taxon>Chordata</taxon>
        <taxon>Craniata</taxon>
        <taxon>Vertebrata</taxon>
        <taxon>Euteleostomi</taxon>
        <taxon>Coelacanthiformes</taxon>
        <taxon>Coelacanthidae</taxon>
        <taxon>Latimeria</taxon>
    </lineage>
</organism>
<dbReference type="PANTHER" id="PTHR15829">
    <property type="entry name" value="PROTEIN KINASE PKN/PRK1, EFFECTOR"/>
    <property type="match status" value="1"/>
</dbReference>
<reference evidence="4" key="2">
    <citation type="submission" date="2025-08" db="UniProtKB">
        <authorList>
            <consortium name="Ensembl"/>
        </authorList>
    </citation>
    <scope>IDENTIFICATION</scope>
</reference>
<dbReference type="EMBL" id="AFYH01129583">
    <property type="status" value="NOT_ANNOTATED_CDS"/>
    <property type="molecule type" value="Genomic_DNA"/>
</dbReference>
<dbReference type="EMBL" id="AFYH01129582">
    <property type="status" value="NOT_ANNOTATED_CDS"/>
    <property type="molecule type" value="Genomic_DNA"/>
</dbReference>
<evidence type="ECO:0000259" key="3">
    <source>
        <dbReference type="Pfam" id="PF15903"/>
    </source>
</evidence>
<protein>
    <submittedName>
        <fullName evidence="4">RIPOR family member 3</fullName>
    </submittedName>
</protein>
<dbReference type="InterPro" id="IPR011989">
    <property type="entry name" value="ARM-like"/>
</dbReference>
<dbReference type="eggNOG" id="ENOG502QY15">
    <property type="taxonomic scope" value="Eukaryota"/>
</dbReference>
<sequence length="850" mass="97006">MFITLVSCFLGLVGFARLCPGDQYEVFIRLGRQRWKLKGKIEADDRQTWDEEKMTFLPHLHENFEIKVTELRGLTSILVGAVVCNSVNFFMASPQTIVVDITELGTIKLQLEVIWENMQIQNNNNKESHLGKFSYLQKYSSTYTNSTAENTIPTVSITCWFWVEDKDWEPQRFSSLEQLRKHNINERKRTGSVNSTATVHGQSRQRSTIDVTLQDQIWKGGHCRQLKIPATALYFSFFQESTYCSILVCVLPTKKGIKSLNTKPSLKKQPVIHEMLLYYHSLISLKYSVWTNVITSDNVRIQAARSETVSTYERKQNDAIHPTKCETPDILRENGINGGSHKTPEPDSYSNTIERNLMSSLSIQGNSTDCDRPIVNSGHNVRGKKATPIRELLQEIIEKLKTQDLGCKELQQLEYQVLYNKNILKPKVSNHKDSSMESLTVETVLESFDFLNTDFTADELSCFGSMRMQDMNTEQMMPLKYPAALSHISQLGLLAPNMVAELTKLQNLPLTTGNESLDLTLMCHLQVCKALLEQLSTTNSSTYIQNLLLEQLSLQAEVLEKISSISLQRPSSGSSFSSWSYYLIHNPQKVKSLLKFWNECTESGTVFYCSTERLLNQLKRGFVHKIKGKYPGQLEIVFRRFVEQIINCSGLLSFLSLSDEWITIFQFFNYLSKHRYVLEEHLAKLNKEDTLVSLTEMLQTPKRLKALKKLKRKQVSELQPLTSTLRLLALLQLDENYKVVKAVTTCLSKASTNKKFRGKAIIYYAELLMDYDVQLQQAACLALKHLKGVESIDLIASLCQSEVENVRTAARETTLSFGVKGRLAFEKMDKICRELQDSLCQDADAEITIF</sequence>
<evidence type="ECO:0000313" key="4">
    <source>
        <dbReference type="Ensembl" id="ENSLACP00000007409.1"/>
    </source>
</evidence>
<dbReference type="SUPFAM" id="SSF48371">
    <property type="entry name" value="ARM repeat"/>
    <property type="match status" value="1"/>
</dbReference>
<reference evidence="4" key="3">
    <citation type="submission" date="2025-09" db="UniProtKB">
        <authorList>
            <consortium name="Ensembl"/>
        </authorList>
    </citation>
    <scope>IDENTIFICATION</scope>
</reference>
<dbReference type="STRING" id="7897.ENSLACP00000007409"/>
<dbReference type="HOGENOM" id="CLU_006211_1_0_1"/>
<dbReference type="AlphaFoldDB" id="H3ACN8"/>
<dbReference type="PANTHER" id="PTHR15829:SF15">
    <property type="entry name" value="RIPOR FAMILY MEMBER 3"/>
    <property type="match status" value="1"/>
</dbReference>
<dbReference type="EMBL" id="AFYH01129586">
    <property type="status" value="NOT_ANNOTATED_CDS"/>
    <property type="molecule type" value="Genomic_DNA"/>
</dbReference>
<feature type="signal peptide" evidence="2">
    <location>
        <begin position="1"/>
        <end position="18"/>
    </location>
</feature>
<feature type="chain" id="PRO_5003579128" evidence="2">
    <location>
        <begin position="19"/>
        <end position="850"/>
    </location>
</feature>
<reference evidence="5" key="1">
    <citation type="submission" date="2011-08" db="EMBL/GenBank/DDBJ databases">
        <title>The draft genome of Latimeria chalumnae.</title>
        <authorList>
            <person name="Di Palma F."/>
            <person name="Alfoldi J."/>
            <person name="Johnson J."/>
            <person name="Berlin A."/>
            <person name="Gnerre S."/>
            <person name="Jaffe D."/>
            <person name="MacCallum I."/>
            <person name="Young S."/>
            <person name="Walker B.J."/>
            <person name="Lander E."/>
            <person name="Lindblad-Toh K."/>
        </authorList>
    </citation>
    <scope>NUCLEOTIDE SEQUENCE [LARGE SCALE GENOMIC DNA]</scope>
    <source>
        <strain evidence="5">Wild caught</strain>
    </source>
</reference>
<evidence type="ECO:0000256" key="1">
    <source>
        <dbReference type="ARBA" id="ARBA00005744"/>
    </source>
</evidence>
<dbReference type="InterPro" id="IPR026136">
    <property type="entry name" value="RIPOR3"/>
</dbReference>
<dbReference type="Ensembl" id="ENSLACT00000007470.1">
    <property type="protein sequence ID" value="ENSLACP00000007409.1"/>
    <property type="gene ID" value="ENSLACG00000006568.1"/>
</dbReference>
<dbReference type="Proteomes" id="UP000008672">
    <property type="component" value="Unassembled WGS sequence"/>
</dbReference>
<proteinExistence type="inferred from homology"/>
<name>H3ACN8_LATCH</name>
<dbReference type="GeneTree" id="ENSGT00940000153717"/>
<dbReference type="Gene3D" id="1.25.10.10">
    <property type="entry name" value="Leucine-rich Repeat Variant"/>
    <property type="match status" value="1"/>
</dbReference>
<dbReference type="EMBL" id="AFYH01129587">
    <property type="status" value="NOT_ANNOTATED_CDS"/>
    <property type="molecule type" value="Genomic_DNA"/>
</dbReference>
<dbReference type="Bgee" id="ENSLACG00000006568">
    <property type="expression patterns" value="Expressed in chordate pharynx and 4 other cell types or tissues"/>
</dbReference>
<dbReference type="Pfam" id="PF15903">
    <property type="entry name" value="PL48"/>
    <property type="match status" value="1"/>
</dbReference>
<feature type="domain" description="FAM65 N-terminal" evidence="3">
    <location>
        <begin position="11"/>
        <end position="150"/>
    </location>
</feature>
<dbReference type="OMA" id="ELDYLCG"/>
<dbReference type="EMBL" id="AFYH01129585">
    <property type="status" value="NOT_ANNOTATED_CDS"/>
    <property type="molecule type" value="Genomic_DNA"/>
</dbReference>
<evidence type="ECO:0000256" key="2">
    <source>
        <dbReference type="SAM" id="SignalP"/>
    </source>
</evidence>
<keyword evidence="5" id="KW-1185">Reference proteome</keyword>
<dbReference type="EMBL" id="AFYH01129588">
    <property type="status" value="NOT_ANNOTATED_CDS"/>
    <property type="molecule type" value="Genomic_DNA"/>
</dbReference>
<accession>H3ACN8</accession>
<comment type="similarity">
    <text evidence="1">Belongs to the RIPOR family.</text>
</comment>
<dbReference type="EMBL" id="AFYH01129584">
    <property type="status" value="NOT_ANNOTATED_CDS"/>
    <property type="molecule type" value="Genomic_DNA"/>
</dbReference>
<keyword evidence="2" id="KW-0732">Signal</keyword>
<dbReference type="InterPro" id="IPR016024">
    <property type="entry name" value="ARM-type_fold"/>
</dbReference>
<gene>
    <name evidence="4" type="primary">RIPOR3</name>
</gene>
<dbReference type="InParanoid" id="H3ACN8"/>
<evidence type="ECO:0000313" key="5">
    <source>
        <dbReference type="Proteomes" id="UP000008672"/>
    </source>
</evidence>